<keyword evidence="4" id="KW-1185">Reference proteome</keyword>
<comment type="caution">
    <text evidence="3">The sequence shown here is derived from an EMBL/GenBank/DDBJ whole genome shotgun (WGS) entry which is preliminary data.</text>
</comment>
<name>A0A2P7AW12_9HYPH</name>
<dbReference type="Pfam" id="PF00293">
    <property type="entry name" value="NUDIX"/>
    <property type="match status" value="1"/>
</dbReference>
<evidence type="ECO:0000313" key="4">
    <source>
        <dbReference type="Proteomes" id="UP000241158"/>
    </source>
</evidence>
<dbReference type="PROSITE" id="PS51462">
    <property type="entry name" value="NUDIX"/>
    <property type="match status" value="1"/>
</dbReference>
<gene>
    <name evidence="3" type="ORF">CU100_12395</name>
</gene>
<dbReference type="InterPro" id="IPR015797">
    <property type="entry name" value="NUDIX_hydrolase-like_dom_sf"/>
</dbReference>
<dbReference type="InterPro" id="IPR000086">
    <property type="entry name" value="NUDIX_hydrolase_dom"/>
</dbReference>
<evidence type="ECO:0000259" key="2">
    <source>
        <dbReference type="PROSITE" id="PS51462"/>
    </source>
</evidence>
<dbReference type="PANTHER" id="PTHR11839">
    <property type="entry name" value="UDP/ADP-SUGAR PYROPHOSPHATASE"/>
    <property type="match status" value="1"/>
</dbReference>
<dbReference type="Gene3D" id="3.90.79.10">
    <property type="entry name" value="Nucleoside Triphosphate Pyrophosphohydrolase"/>
    <property type="match status" value="1"/>
</dbReference>
<organism evidence="3 4">
    <name type="scientific">Phyllobacterium endophyticum</name>
    <dbReference type="NCBI Taxonomy" id="1149773"/>
    <lineage>
        <taxon>Bacteria</taxon>
        <taxon>Pseudomonadati</taxon>
        <taxon>Pseudomonadota</taxon>
        <taxon>Alphaproteobacteria</taxon>
        <taxon>Hyphomicrobiales</taxon>
        <taxon>Phyllobacteriaceae</taxon>
        <taxon>Phyllobacterium</taxon>
    </lineage>
</organism>
<dbReference type="EMBL" id="PGGN01000002">
    <property type="protein sequence ID" value="PSH58399.1"/>
    <property type="molecule type" value="Genomic_DNA"/>
</dbReference>
<evidence type="ECO:0000313" key="3">
    <source>
        <dbReference type="EMBL" id="PSH58399.1"/>
    </source>
</evidence>
<dbReference type="AlphaFoldDB" id="A0A2P7AW12"/>
<evidence type="ECO:0000256" key="1">
    <source>
        <dbReference type="ARBA" id="ARBA00022801"/>
    </source>
</evidence>
<dbReference type="Proteomes" id="UP000241158">
    <property type="component" value="Unassembled WGS sequence"/>
</dbReference>
<protein>
    <submittedName>
        <fullName evidence="3">NUDIX hydrolase</fullName>
    </submittedName>
</protein>
<feature type="domain" description="Nudix hydrolase" evidence="2">
    <location>
        <begin position="71"/>
        <end position="204"/>
    </location>
</feature>
<reference evidence="4" key="1">
    <citation type="submission" date="2017-11" db="EMBL/GenBank/DDBJ databases">
        <authorList>
            <person name="Kuznetsova I."/>
            <person name="Sazanova A."/>
            <person name="Chirak E."/>
            <person name="Safronova V."/>
            <person name="Willems A."/>
        </authorList>
    </citation>
    <scope>NUCLEOTIDE SEQUENCE [LARGE SCALE GENOMIC DNA]</scope>
    <source>
        <strain evidence="4">PEPV15</strain>
    </source>
</reference>
<dbReference type="OrthoDB" id="9806150at2"/>
<dbReference type="GO" id="GO:0016787">
    <property type="term" value="F:hydrolase activity"/>
    <property type="evidence" value="ECO:0007669"/>
    <property type="project" value="UniProtKB-KW"/>
</dbReference>
<sequence length="215" mass="24093">MSISGPGFCRKLGPSQMRFQLSIGVRRSSLMIKPWEVLSSKIELEDRWIKVRADDCQRSDGLIIKPYYVLEYADWVCVLAITPDGNVVLTTEYRHGVRSIVTGLPSGVVDKEDSGPEGTARRELLEETGYTSEHMVPLGSLYANCTNQPNLVHYFLARDAELTGTPALDANEQIDVELVPWEQVRSTPFLRQSHHVACLHLAEKYFDVCSPATIV</sequence>
<dbReference type="GO" id="GO:0006753">
    <property type="term" value="P:nucleoside phosphate metabolic process"/>
    <property type="evidence" value="ECO:0007669"/>
    <property type="project" value="TreeGrafter"/>
</dbReference>
<proteinExistence type="predicted"/>
<keyword evidence="1 3" id="KW-0378">Hydrolase</keyword>
<dbReference type="GO" id="GO:0019693">
    <property type="term" value="P:ribose phosphate metabolic process"/>
    <property type="evidence" value="ECO:0007669"/>
    <property type="project" value="TreeGrafter"/>
</dbReference>
<accession>A0A2P7AW12</accession>
<dbReference type="SUPFAM" id="SSF55811">
    <property type="entry name" value="Nudix"/>
    <property type="match status" value="1"/>
</dbReference>
<dbReference type="CDD" id="cd03424">
    <property type="entry name" value="NUDIX_ADPRase_Nudt5_UGPPase_Nudt14"/>
    <property type="match status" value="1"/>
</dbReference>
<dbReference type="PANTHER" id="PTHR11839:SF1">
    <property type="entry name" value="ADP-SUGAR PYROPHOSPHATASE"/>
    <property type="match status" value="1"/>
</dbReference>